<evidence type="ECO:0000313" key="2">
    <source>
        <dbReference type="Proteomes" id="UP000324800"/>
    </source>
</evidence>
<reference evidence="1 2" key="1">
    <citation type="submission" date="2019-03" db="EMBL/GenBank/DDBJ databases">
        <title>Single cell metagenomics reveals metabolic interactions within the superorganism composed of flagellate Streblomastix strix and complex community of Bacteroidetes bacteria on its surface.</title>
        <authorList>
            <person name="Treitli S.C."/>
            <person name="Kolisko M."/>
            <person name="Husnik F."/>
            <person name="Keeling P."/>
            <person name="Hampl V."/>
        </authorList>
    </citation>
    <scope>NUCLEOTIDE SEQUENCE [LARGE SCALE GENOMIC DNA]</scope>
    <source>
        <strain evidence="1">ST1C</strain>
    </source>
</reference>
<dbReference type="Proteomes" id="UP000324800">
    <property type="component" value="Unassembled WGS sequence"/>
</dbReference>
<dbReference type="AlphaFoldDB" id="A0A5J4UAD9"/>
<dbReference type="Gene3D" id="3.30.900.20">
    <property type="match status" value="1"/>
</dbReference>
<comment type="caution">
    <text evidence="1">The sequence shown here is derived from an EMBL/GenBank/DDBJ whole genome shotgun (WGS) entry which is preliminary data.</text>
</comment>
<proteinExistence type="predicted"/>
<dbReference type="EMBL" id="SNRW01019174">
    <property type="protein sequence ID" value="KAA6366625.1"/>
    <property type="molecule type" value="Genomic_DNA"/>
</dbReference>
<protein>
    <submittedName>
        <fullName evidence="1">Uncharacterized protein</fullName>
    </submittedName>
</protein>
<sequence>MWLSCISSSSTASPNTRSSSRCHFLAHWHMDEFVVDIPLRFASPLGPDLCVRLLQDAVKSIIFLRQQIPMSFDELLRNVDNIETKPNPRQKRAQKFAIATSRLLQSVEDLFFVNISGVRVPRRVICASICLGQGLCCLNERFTFVFASSNDESGNAGTTSEILRRSALQLIQKASSIKNKPIIENVPCGIGSRRTTRNFDNFTFPKTFFIL</sequence>
<evidence type="ECO:0000313" key="1">
    <source>
        <dbReference type="EMBL" id="KAA6366625.1"/>
    </source>
</evidence>
<dbReference type="OrthoDB" id="6334764at2759"/>
<dbReference type="InterPro" id="IPR053729">
    <property type="entry name" value="MAD2L1BP_domain_sf"/>
</dbReference>
<accession>A0A5J4UAD9</accession>
<organism evidence="1 2">
    <name type="scientific">Streblomastix strix</name>
    <dbReference type="NCBI Taxonomy" id="222440"/>
    <lineage>
        <taxon>Eukaryota</taxon>
        <taxon>Metamonada</taxon>
        <taxon>Preaxostyla</taxon>
        <taxon>Oxymonadida</taxon>
        <taxon>Streblomastigidae</taxon>
        <taxon>Streblomastix</taxon>
    </lineage>
</organism>
<gene>
    <name evidence="1" type="ORF">EZS28_037849</name>
</gene>
<name>A0A5J4UAD9_9EUKA</name>